<gene>
    <name evidence="2" type="ORF">IAA04_01390</name>
</gene>
<dbReference type="InterPro" id="IPR030949">
    <property type="entry name" value="ECF_S_folate_fam"/>
</dbReference>
<organism evidence="2 3">
    <name type="scientific">Candidatus Lachnoclostridium pullistercoris</name>
    <dbReference type="NCBI Taxonomy" id="2838632"/>
    <lineage>
        <taxon>Bacteria</taxon>
        <taxon>Bacillati</taxon>
        <taxon>Bacillota</taxon>
        <taxon>Clostridia</taxon>
        <taxon>Lachnospirales</taxon>
        <taxon>Lachnospiraceae</taxon>
    </lineage>
</organism>
<keyword evidence="1" id="KW-0812">Transmembrane</keyword>
<dbReference type="Proteomes" id="UP000823883">
    <property type="component" value="Unassembled WGS sequence"/>
</dbReference>
<reference evidence="2" key="1">
    <citation type="journal article" date="2021" name="PeerJ">
        <title>Extensive microbial diversity within the chicken gut microbiome revealed by metagenomics and culture.</title>
        <authorList>
            <person name="Gilroy R."/>
            <person name="Ravi A."/>
            <person name="Getino M."/>
            <person name="Pursley I."/>
            <person name="Horton D.L."/>
            <person name="Alikhan N.F."/>
            <person name="Baker D."/>
            <person name="Gharbi K."/>
            <person name="Hall N."/>
            <person name="Watson M."/>
            <person name="Adriaenssens E.M."/>
            <person name="Foster-Nyarko E."/>
            <person name="Jarju S."/>
            <person name="Secka A."/>
            <person name="Antonio M."/>
            <person name="Oren A."/>
            <person name="Chaudhuri R.R."/>
            <person name="La Ragione R."/>
            <person name="Hildebrand F."/>
            <person name="Pallen M.J."/>
        </authorList>
    </citation>
    <scope>NUCLEOTIDE SEQUENCE</scope>
    <source>
        <strain evidence="2">CHK183-5548</strain>
    </source>
</reference>
<dbReference type="Pfam" id="PF12822">
    <property type="entry name" value="ECF_trnsprt"/>
    <property type="match status" value="1"/>
</dbReference>
<sequence>MKKMTALFRTSMDELRSVRNLTMAALFGCMSVVMGYFTIQIGDFLKIGFSTIVQQFVYYLFGPGTGMLFAGTMDLLKFAVRPTGAFFPGYTLSAMLAAVIYGFFYYRQKITLRRVFAAQLAVALLCNVCLGTLWWHMTTTQAEAAFLPVLAVRLGKNLAQWPLNSLLFFGAWEFMERAGVFREIRKHMYHTKRV</sequence>
<feature type="transmembrane region" description="Helical" evidence="1">
    <location>
        <begin position="116"/>
        <end position="137"/>
    </location>
</feature>
<dbReference type="NCBIfam" id="TIGR04518">
    <property type="entry name" value="ECF_S_folT_fam"/>
    <property type="match status" value="1"/>
</dbReference>
<keyword evidence="1" id="KW-0472">Membrane</keyword>
<evidence type="ECO:0000256" key="1">
    <source>
        <dbReference type="SAM" id="Phobius"/>
    </source>
</evidence>
<dbReference type="EMBL" id="DWWL01000007">
    <property type="protein sequence ID" value="HJC46687.1"/>
    <property type="molecule type" value="Genomic_DNA"/>
</dbReference>
<dbReference type="AlphaFoldDB" id="A0A9D2PAZ7"/>
<protein>
    <submittedName>
        <fullName evidence="2">Folate family ECF transporter S component</fullName>
    </submittedName>
</protein>
<proteinExistence type="predicted"/>
<feature type="transmembrane region" description="Helical" evidence="1">
    <location>
        <begin position="85"/>
        <end position="104"/>
    </location>
</feature>
<comment type="caution">
    <text evidence="2">The sequence shown here is derived from an EMBL/GenBank/DDBJ whole genome shotgun (WGS) entry which is preliminary data.</text>
</comment>
<accession>A0A9D2PAZ7</accession>
<evidence type="ECO:0000313" key="3">
    <source>
        <dbReference type="Proteomes" id="UP000823883"/>
    </source>
</evidence>
<dbReference type="Gene3D" id="1.10.1760.20">
    <property type="match status" value="1"/>
</dbReference>
<dbReference type="GO" id="GO:0022857">
    <property type="term" value="F:transmembrane transporter activity"/>
    <property type="evidence" value="ECO:0007669"/>
    <property type="project" value="InterPro"/>
</dbReference>
<evidence type="ECO:0000313" key="2">
    <source>
        <dbReference type="EMBL" id="HJC46687.1"/>
    </source>
</evidence>
<dbReference type="InterPro" id="IPR024529">
    <property type="entry name" value="ECF_trnsprt_substrate-spec"/>
</dbReference>
<name>A0A9D2PAZ7_9FIRM</name>
<keyword evidence="1" id="KW-1133">Transmembrane helix</keyword>
<reference evidence="2" key="2">
    <citation type="submission" date="2021-04" db="EMBL/GenBank/DDBJ databases">
        <authorList>
            <person name="Gilroy R."/>
        </authorList>
    </citation>
    <scope>NUCLEOTIDE SEQUENCE</scope>
    <source>
        <strain evidence="2">CHK183-5548</strain>
    </source>
</reference>
<feature type="transmembrane region" description="Helical" evidence="1">
    <location>
        <begin position="21"/>
        <end position="39"/>
    </location>
</feature>